<evidence type="ECO:0000313" key="2">
    <source>
        <dbReference type="Proteomes" id="UP000270094"/>
    </source>
</evidence>
<dbReference type="EMBL" id="UYYB01101256">
    <property type="protein sequence ID" value="VDM78194.1"/>
    <property type="molecule type" value="Genomic_DNA"/>
</dbReference>
<accession>A0A3P7JIP3</accession>
<gene>
    <name evidence="1" type="ORF">SVUK_LOCUS13192</name>
</gene>
<reference evidence="1 2" key="1">
    <citation type="submission" date="2018-11" db="EMBL/GenBank/DDBJ databases">
        <authorList>
            <consortium name="Pathogen Informatics"/>
        </authorList>
    </citation>
    <scope>NUCLEOTIDE SEQUENCE [LARGE SCALE GENOMIC DNA]</scope>
</reference>
<protein>
    <submittedName>
        <fullName evidence="1">Uncharacterized protein</fullName>
    </submittedName>
</protein>
<dbReference type="Proteomes" id="UP000270094">
    <property type="component" value="Unassembled WGS sequence"/>
</dbReference>
<keyword evidence="2" id="KW-1185">Reference proteome</keyword>
<dbReference type="OrthoDB" id="444119at2759"/>
<name>A0A3P7JIP3_STRVU</name>
<proteinExistence type="predicted"/>
<dbReference type="AlphaFoldDB" id="A0A3P7JIP3"/>
<evidence type="ECO:0000313" key="1">
    <source>
        <dbReference type="EMBL" id="VDM78194.1"/>
    </source>
</evidence>
<sequence length="129" mass="14633">MIKIQPTLVENFTNKEVYVFLSYQRLPGPLAHDHDSMFHIRNLQGTNFLSVPEDHLVNKTGLFYVGIGIVDTNGKDCVRTSFLTREFLPYIHPAGIRFEVSARALTKGCYHYDNSTDHFENTANVVSIG</sequence>
<organism evidence="1 2">
    <name type="scientific">Strongylus vulgaris</name>
    <name type="common">Blood worm</name>
    <dbReference type="NCBI Taxonomy" id="40348"/>
    <lineage>
        <taxon>Eukaryota</taxon>
        <taxon>Metazoa</taxon>
        <taxon>Ecdysozoa</taxon>
        <taxon>Nematoda</taxon>
        <taxon>Chromadorea</taxon>
        <taxon>Rhabditida</taxon>
        <taxon>Rhabditina</taxon>
        <taxon>Rhabditomorpha</taxon>
        <taxon>Strongyloidea</taxon>
        <taxon>Strongylidae</taxon>
        <taxon>Strongylus</taxon>
    </lineage>
</organism>